<evidence type="ECO:0000256" key="1">
    <source>
        <dbReference type="SAM" id="Coils"/>
    </source>
</evidence>
<dbReference type="AlphaFoldDB" id="A0A7M7MIE1"/>
<dbReference type="Proteomes" id="UP000594260">
    <property type="component" value="Unplaced"/>
</dbReference>
<dbReference type="EnsemblMetazoa" id="XM_022810910">
    <property type="protein sequence ID" value="XP_022666645"/>
    <property type="gene ID" value="LOC111252663"/>
</dbReference>
<name>A0A7M7MIE1_VARDE</name>
<keyword evidence="1" id="KW-0175">Coiled coil</keyword>
<dbReference type="InParanoid" id="A0A7M7MIE1"/>
<dbReference type="GeneID" id="111252663"/>
<feature type="coiled-coil region" evidence="1">
    <location>
        <begin position="112"/>
        <end position="149"/>
    </location>
</feature>
<keyword evidence="3" id="KW-1185">Reference proteome</keyword>
<dbReference type="RefSeq" id="XP_022666645.1">
    <property type="nucleotide sequence ID" value="XM_022810910.1"/>
</dbReference>
<dbReference type="OrthoDB" id="6512010at2759"/>
<sequence length="571" mass="64457">MGTRERRRSPVVQRNVHVKIRFLHRCCGFAPRILELLRQHEYPGSELFTEVDVEILAQDKNVAAFFTKIAEMDRSLFLTKEQSTVLQLAGELNDLQSIPLDAVSARQERVALEQKKRQNKTIKMRLRHKLEEKKQLEDAIAMLEEDERKRVDYRLRRKDEIAEAQALHQKALQTLHYAQQRAENAISKLIVRGQQHLTTLTGIIGKLKSSNGLRNILKDDKYIQQANDLVDAVETLNGIVNLITIDPERYAVPVTANGNRVYILRTLRDTVSQLDEHSDTIISKLSLLCGDSAAFPPFKAALNLYRLEVQDALYGVINEVFEMATGDLRRRLQQVGPLINSLKAIVWAQRCILMEEITILQKCGQMLDLSEGWIKSVISEVQNIEVGSKNTSTMSWSRSPINQMSEGYCTTLGSTQSLPDSVESSISVELASLEADAVAYGASCTSWRAPQTIQHVNDTLAAVARSCNMLIKSCERMQNDRNILTGPEGVQIVSETGRTQLEMVKFENKRKKELIISLLKKHECLLKDRESQNDAHRQRTSIPLLILEKNIQCQAEAFDCTAQNAIGNTAA</sequence>
<evidence type="ECO:0000313" key="3">
    <source>
        <dbReference type="Proteomes" id="UP000594260"/>
    </source>
</evidence>
<protein>
    <submittedName>
        <fullName evidence="2">Uncharacterized protein</fullName>
    </submittedName>
</protein>
<proteinExistence type="predicted"/>
<organism evidence="2 3">
    <name type="scientific">Varroa destructor</name>
    <name type="common">Honeybee mite</name>
    <dbReference type="NCBI Taxonomy" id="109461"/>
    <lineage>
        <taxon>Eukaryota</taxon>
        <taxon>Metazoa</taxon>
        <taxon>Ecdysozoa</taxon>
        <taxon>Arthropoda</taxon>
        <taxon>Chelicerata</taxon>
        <taxon>Arachnida</taxon>
        <taxon>Acari</taxon>
        <taxon>Parasitiformes</taxon>
        <taxon>Mesostigmata</taxon>
        <taxon>Gamasina</taxon>
        <taxon>Dermanyssoidea</taxon>
        <taxon>Varroidae</taxon>
        <taxon>Varroa</taxon>
    </lineage>
</organism>
<accession>A0A7M7MIE1</accession>
<dbReference type="KEGG" id="vde:111252663"/>
<reference evidence="2" key="1">
    <citation type="submission" date="2021-01" db="UniProtKB">
        <authorList>
            <consortium name="EnsemblMetazoa"/>
        </authorList>
    </citation>
    <scope>IDENTIFICATION</scope>
</reference>
<evidence type="ECO:0000313" key="2">
    <source>
        <dbReference type="EnsemblMetazoa" id="XP_022666645"/>
    </source>
</evidence>